<protein>
    <recommendedName>
        <fullName evidence="4">Acyltransferase 3 domain-containing protein</fullName>
    </recommendedName>
</protein>
<accession>A0A089M9K9</accession>
<dbReference type="KEGG" id="pgm:PGRAT_21455"/>
<dbReference type="InterPro" id="IPR052734">
    <property type="entry name" value="Nod_factor_acetyltransferase"/>
</dbReference>
<feature type="transmembrane region" description="Helical" evidence="3">
    <location>
        <begin position="118"/>
        <end position="137"/>
    </location>
</feature>
<evidence type="ECO:0000256" key="3">
    <source>
        <dbReference type="SAM" id="Phobius"/>
    </source>
</evidence>
<gene>
    <name evidence="5" type="ORF">PGRAT_21455</name>
</gene>
<keyword evidence="6" id="KW-1185">Reference proteome</keyword>
<feature type="transmembrane region" description="Helical" evidence="3">
    <location>
        <begin position="261"/>
        <end position="281"/>
    </location>
</feature>
<evidence type="ECO:0000259" key="4">
    <source>
        <dbReference type="Pfam" id="PF01757"/>
    </source>
</evidence>
<dbReference type="Proteomes" id="UP000029500">
    <property type="component" value="Chromosome"/>
</dbReference>
<dbReference type="Pfam" id="PF01757">
    <property type="entry name" value="Acyl_transf_3"/>
    <property type="match status" value="1"/>
</dbReference>
<feature type="transmembrane region" description="Helical" evidence="3">
    <location>
        <begin position="293"/>
        <end position="313"/>
    </location>
</feature>
<feature type="transmembrane region" description="Helical" evidence="3">
    <location>
        <begin position="144"/>
        <end position="163"/>
    </location>
</feature>
<dbReference type="PANTHER" id="PTHR37312">
    <property type="entry name" value="MEMBRANE-BOUND ACYLTRANSFERASE YKRP-RELATED"/>
    <property type="match status" value="1"/>
</dbReference>
<sequence length="349" mass="39082">MEGKVNKQRELWIDAAKGFSIIFVVMGHSGDAAANHYLSWFRMPLFFMLSGLVFKPVDACRYLGWAAKRTKGLMTPYAAYGMLIATVLLLFSFNVRGFAENIARLLYGGLSLTGPYGVFWFITCLLFTQLLFGFIVRYPMRTQLLLITAAYSLSHLISLTSLSTFNLPWNIDVSLLAVTYYAVGYYGKKAIPALIRHRLTLPLLLPQCAGVFALERTGMIRYSLNMKYKEYDAVVLDLFIPLLISLTICAGVYGLTRILPLLWLGSLGRNTIAIMYLHLPVNYALKYLLGADYGLVPFTVIGVGIPLLAAMWISRYPLLSRWYLGHSGARPAVSYIERSAVSRRFSAGD</sequence>
<dbReference type="STRING" id="189425.PGRAT_21455"/>
<proteinExistence type="inferred from homology"/>
<dbReference type="PANTHER" id="PTHR37312:SF1">
    <property type="entry name" value="MEMBRANE-BOUND ACYLTRANSFERASE YKRP-RELATED"/>
    <property type="match status" value="1"/>
</dbReference>
<feature type="transmembrane region" description="Helical" evidence="3">
    <location>
        <begin position="234"/>
        <end position="254"/>
    </location>
</feature>
<comment type="similarity">
    <text evidence="2">Belongs to the acyltransferase 3 family.</text>
</comment>
<organism evidence="5 6">
    <name type="scientific">Paenibacillus graminis</name>
    <dbReference type="NCBI Taxonomy" id="189425"/>
    <lineage>
        <taxon>Bacteria</taxon>
        <taxon>Bacillati</taxon>
        <taxon>Bacillota</taxon>
        <taxon>Bacilli</taxon>
        <taxon>Bacillales</taxon>
        <taxon>Paenibacillaceae</taxon>
        <taxon>Paenibacillus</taxon>
    </lineage>
</organism>
<name>A0A089M9K9_9BACL</name>
<feature type="transmembrane region" description="Helical" evidence="3">
    <location>
        <begin position="77"/>
        <end position="98"/>
    </location>
</feature>
<evidence type="ECO:0000256" key="1">
    <source>
        <dbReference type="ARBA" id="ARBA00004370"/>
    </source>
</evidence>
<dbReference type="InterPro" id="IPR002656">
    <property type="entry name" value="Acyl_transf_3_dom"/>
</dbReference>
<evidence type="ECO:0000313" key="5">
    <source>
        <dbReference type="EMBL" id="AIQ69917.1"/>
    </source>
</evidence>
<dbReference type="OrthoDB" id="6623990at2"/>
<reference evidence="5 6" key="1">
    <citation type="submission" date="2014-08" db="EMBL/GenBank/DDBJ databases">
        <title>Comparative genomics of the Paenibacillus odorifer group.</title>
        <authorList>
            <person name="den Bakker H.C."/>
            <person name="Tsai Y.-C."/>
            <person name="Martin N."/>
            <person name="Korlach J."/>
            <person name="Wiedmann M."/>
        </authorList>
    </citation>
    <scope>NUCLEOTIDE SEQUENCE [LARGE SCALE GENOMIC DNA]</scope>
    <source>
        <strain evidence="5 6">DSM 15220</strain>
    </source>
</reference>
<comment type="subcellular location">
    <subcellularLocation>
        <location evidence="1">Membrane</location>
    </subcellularLocation>
</comment>
<dbReference type="HOGENOM" id="CLU_023915_4_0_9"/>
<dbReference type="GO" id="GO:0016747">
    <property type="term" value="F:acyltransferase activity, transferring groups other than amino-acyl groups"/>
    <property type="evidence" value="ECO:0007669"/>
    <property type="project" value="InterPro"/>
</dbReference>
<dbReference type="AlphaFoldDB" id="A0A089M9K9"/>
<keyword evidence="3" id="KW-1133">Transmembrane helix</keyword>
<evidence type="ECO:0000256" key="2">
    <source>
        <dbReference type="ARBA" id="ARBA00007400"/>
    </source>
</evidence>
<keyword evidence="3" id="KW-0472">Membrane</keyword>
<dbReference type="eggNOG" id="COG3594">
    <property type="taxonomic scope" value="Bacteria"/>
</dbReference>
<evidence type="ECO:0000313" key="6">
    <source>
        <dbReference type="Proteomes" id="UP000029500"/>
    </source>
</evidence>
<dbReference type="EMBL" id="CP009287">
    <property type="protein sequence ID" value="AIQ69917.1"/>
    <property type="molecule type" value="Genomic_DNA"/>
</dbReference>
<feature type="domain" description="Acyltransferase 3" evidence="4">
    <location>
        <begin position="11"/>
        <end position="314"/>
    </location>
</feature>
<keyword evidence="3" id="KW-0812">Transmembrane</keyword>